<dbReference type="EMBL" id="JAJFAZ020000007">
    <property type="protein sequence ID" value="KAI5316337.1"/>
    <property type="molecule type" value="Genomic_DNA"/>
</dbReference>
<dbReference type="AlphaFoldDB" id="A0AAD4V2V4"/>
<keyword evidence="2" id="KW-1185">Reference proteome</keyword>
<dbReference type="Proteomes" id="UP001054821">
    <property type="component" value="Chromosome 7"/>
</dbReference>
<proteinExistence type="predicted"/>
<sequence length="117" mass="13232">MWFDAIGQGKNSFNNHQYWEVVKNCLRFKIIPTGPTVVLNETSLHDSSALDSSLDFSMNQDSPIQRKLRPIERKAAKTKGMSTSTSDYAKILEQTAINGTLRIKRDMKKDAADKGKR</sequence>
<organism evidence="1 2">
    <name type="scientific">Prunus dulcis</name>
    <name type="common">Almond</name>
    <name type="synonym">Amygdalus dulcis</name>
    <dbReference type="NCBI Taxonomy" id="3755"/>
    <lineage>
        <taxon>Eukaryota</taxon>
        <taxon>Viridiplantae</taxon>
        <taxon>Streptophyta</taxon>
        <taxon>Embryophyta</taxon>
        <taxon>Tracheophyta</taxon>
        <taxon>Spermatophyta</taxon>
        <taxon>Magnoliopsida</taxon>
        <taxon>eudicotyledons</taxon>
        <taxon>Gunneridae</taxon>
        <taxon>Pentapetalae</taxon>
        <taxon>rosids</taxon>
        <taxon>fabids</taxon>
        <taxon>Rosales</taxon>
        <taxon>Rosaceae</taxon>
        <taxon>Amygdaloideae</taxon>
        <taxon>Amygdaleae</taxon>
        <taxon>Prunus</taxon>
    </lineage>
</organism>
<name>A0AAD4V2V4_PRUDU</name>
<reference evidence="1 2" key="1">
    <citation type="journal article" date="2022" name="G3 (Bethesda)">
        <title>Whole-genome sequence and methylome profiling of the almond [Prunus dulcis (Mill.) D.A. Webb] cultivar 'Nonpareil'.</title>
        <authorList>
            <person name="D'Amico-Willman K.M."/>
            <person name="Ouma W.Z."/>
            <person name="Meulia T."/>
            <person name="Sideli G.M."/>
            <person name="Gradziel T.M."/>
            <person name="Fresnedo-Ramirez J."/>
        </authorList>
    </citation>
    <scope>NUCLEOTIDE SEQUENCE [LARGE SCALE GENOMIC DNA]</scope>
    <source>
        <strain evidence="1">Clone GOH B32 T37-40</strain>
    </source>
</reference>
<evidence type="ECO:0008006" key="3">
    <source>
        <dbReference type="Google" id="ProtNLM"/>
    </source>
</evidence>
<evidence type="ECO:0000313" key="2">
    <source>
        <dbReference type="Proteomes" id="UP001054821"/>
    </source>
</evidence>
<protein>
    <recommendedName>
        <fullName evidence="3">No apical meristem-associated C-terminal domain-containing protein</fullName>
    </recommendedName>
</protein>
<comment type="caution">
    <text evidence="1">The sequence shown here is derived from an EMBL/GenBank/DDBJ whole genome shotgun (WGS) entry which is preliminary data.</text>
</comment>
<accession>A0AAD4V2V4</accession>
<gene>
    <name evidence="1" type="ORF">L3X38_036044</name>
</gene>
<evidence type="ECO:0000313" key="1">
    <source>
        <dbReference type="EMBL" id="KAI5316337.1"/>
    </source>
</evidence>